<protein>
    <submittedName>
        <fullName evidence="1">Uncharacterized protein</fullName>
    </submittedName>
</protein>
<sequence length="395" mass="43789">MTHNGLRSLNKLDMLQMKKNAKAIAKHASNKNGPKTENDRPSSAIIYGSEMNIVFVGAEVGPWRKTGGLGDVLGGLPPTMAGNGHRVMTVSPCYDQSVLHAADKKDVVGLMQNSTRRLLKSSVTKVLVEASSLELLATFCDSILKKDGSEKLSDEAIEKTIKKVEVNPVWQQKKLREFFQKKGIHVTAYSPLGGRGTRWGTNRVMDCETLKEIADAKGKTVAQVHFPGAYFGAIFFSSSRTLLLYARFTSLLVLFWCSFYYLSTGVNYLGPPRKDHGSCAPAFCRIIISMGAVTEGSGLKENDLELAKTLVRPNGMFFTDVAKESLLTDARYESVSRVCIVCEEDQLMKPEFQRWIIQNSPPDEVKSIANADHMIILSKPKELCLCLQEISQKYH</sequence>
<proteinExistence type="predicted"/>
<comment type="caution">
    <text evidence="1">The sequence shown here is derived from an EMBL/GenBank/DDBJ whole genome shotgun (WGS) entry which is preliminary data.</text>
</comment>
<name>A0ACC0IBF5_9ERIC</name>
<evidence type="ECO:0000313" key="2">
    <source>
        <dbReference type="Proteomes" id="UP001060215"/>
    </source>
</evidence>
<reference evidence="1 2" key="1">
    <citation type="journal article" date="2022" name="Plant J.">
        <title>Chromosome-level genome of Camellia lanceoleosa provides a valuable resource for understanding genome evolution and self-incompatibility.</title>
        <authorList>
            <person name="Gong W."/>
            <person name="Xiao S."/>
            <person name="Wang L."/>
            <person name="Liao Z."/>
            <person name="Chang Y."/>
            <person name="Mo W."/>
            <person name="Hu G."/>
            <person name="Li W."/>
            <person name="Zhao G."/>
            <person name="Zhu H."/>
            <person name="Hu X."/>
            <person name="Ji K."/>
            <person name="Xiang X."/>
            <person name="Song Q."/>
            <person name="Yuan D."/>
            <person name="Jin S."/>
            <person name="Zhang L."/>
        </authorList>
    </citation>
    <scope>NUCLEOTIDE SEQUENCE [LARGE SCALE GENOMIC DNA]</scope>
    <source>
        <strain evidence="1">SQ_2022a</strain>
    </source>
</reference>
<dbReference type="EMBL" id="CM045763">
    <property type="protein sequence ID" value="KAI8023069.1"/>
    <property type="molecule type" value="Genomic_DNA"/>
</dbReference>
<dbReference type="Proteomes" id="UP001060215">
    <property type="component" value="Chromosome 6"/>
</dbReference>
<gene>
    <name evidence="1" type="ORF">LOK49_LG03G01198</name>
</gene>
<keyword evidence="2" id="KW-1185">Reference proteome</keyword>
<organism evidence="1 2">
    <name type="scientific">Camellia lanceoleosa</name>
    <dbReference type="NCBI Taxonomy" id="1840588"/>
    <lineage>
        <taxon>Eukaryota</taxon>
        <taxon>Viridiplantae</taxon>
        <taxon>Streptophyta</taxon>
        <taxon>Embryophyta</taxon>
        <taxon>Tracheophyta</taxon>
        <taxon>Spermatophyta</taxon>
        <taxon>Magnoliopsida</taxon>
        <taxon>eudicotyledons</taxon>
        <taxon>Gunneridae</taxon>
        <taxon>Pentapetalae</taxon>
        <taxon>asterids</taxon>
        <taxon>Ericales</taxon>
        <taxon>Theaceae</taxon>
        <taxon>Camellia</taxon>
    </lineage>
</organism>
<evidence type="ECO:0000313" key="1">
    <source>
        <dbReference type="EMBL" id="KAI8023069.1"/>
    </source>
</evidence>
<accession>A0ACC0IBF5</accession>